<organism evidence="16 17">
    <name type="scientific">[Candida] anglica</name>
    <dbReference type="NCBI Taxonomy" id="148631"/>
    <lineage>
        <taxon>Eukaryota</taxon>
        <taxon>Fungi</taxon>
        <taxon>Dikarya</taxon>
        <taxon>Ascomycota</taxon>
        <taxon>Saccharomycotina</taxon>
        <taxon>Pichiomycetes</taxon>
        <taxon>Debaryomycetaceae</taxon>
        <taxon>Kurtzmaniella</taxon>
    </lineage>
</organism>
<dbReference type="Proteomes" id="UP001497600">
    <property type="component" value="Chromosome H"/>
</dbReference>
<evidence type="ECO:0000256" key="3">
    <source>
        <dbReference type="ARBA" id="ARBA00022723"/>
    </source>
</evidence>
<evidence type="ECO:0000256" key="1">
    <source>
        <dbReference type="ARBA" id="ARBA00004123"/>
    </source>
</evidence>
<dbReference type="EMBL" id="OZ004260">
    <property type="protein sequence ID" value="CAK7920835.1"/>
    <property type="molecule type" value="Genomic_DNA"/>
</dbReference>
<dbReference type="PANTHER" id="PTHR14732:SF0">
    <property type="entry name" value="RNA POLYMERASE II SUBUNIT B1 CTD PHOSPHATASE RPAP2-RELATED"/>
    <property type="match status" value="1"/>
</dbReference>
<comment type="similarity">
    <text evidence="2 11 12">Belongs to the RPAP2 family.</text>
</comment>
<evidence type="ECO:0000256" key="2">
    <source>
        <dbReference type="ARBA" id="ARBA00005676"/>
    </source>
</evidence>
<dbReference type="InterPro" id="IPR038534">
    <property type="entry name" value="Rtr1/RPAP2_sf"/>
</dbReference>
<evidence type="ECO:0000256" key="10">
    <source>
        <dbReference type="ARBA" id="ARBA00048336"/>
    </source>
</evidence>
<proteinExistence type="inferred from homology"/>
<keyword evidence="7 12" id="KW-0904">Protein phosphatase</keyword>
<gene>
    <name evidence="16" type="ORF">CAAN4_H07118</name>
</gene>
<comment type="function">
    <text evidence="12">Putative RNA polymerase II subunit B1 C-terminal domain (CTD) phosphatase involved in RNA polymerase II transcription regulation.</text>
</comment>
<dbReference type="PROSITE" id="PS51479">
    <property type="entry name" value="ZF_RTR1"/>
    <property type="match status" value="1"/>
</dbReference>
<sequence length="277" mass="30677">MILLTIDALLSLLAPHANKENLSPTDASNVQLLITELLTDHHVDLPLLKFLSRFLTPQAYDEIVEERNIEHLCGYIVCDSSPRQPARRFSAGTHTSVTVPGGSSDGSGASSGSTFQIYNRKPSIILPNTYRSQYCCKEHYQASLFYSNQLSHEAVFARKHILSARPFPDNYPATWYENGITCLEEVLAKHRELRDQGKSLGDIISMMNGLSVVDTAASTGETRDLVQLLQDFDIVEKEGGIQGEEEDSEEQPESAQESARGIDGYVTTDRCYGGYVV</sequence>
<evidence type="ECO:0000256" key="11">
    <source>
        <dbReference type="PROSITE-ProRule" id="PRU00812"/>
    </source>
</evidence>
<feature type="region of interest" description="Disordered" evidence="13">
    <location>
        <begin position="240"/>
        <end position="262"/>
    </location>
</feature>
<feature type="signal peptide" evidence="14">
    <location>
        <begin position="1"/>
        <end position="19"/>
    </location>
</feature>
<dbReference type="PANTHER" id="PTHR14732">
    <property type="entry name" value="RNA POLYMERASE II SUBUNIT B1 CTD PHOSPHATASE RPAP2-RELATED"/>
    <property type="match status" value="1"/>
</dbReference>
<dbReference type="EC" id="3.1.3.16" evidence="12"/>
<reference evidence="16 17" key="1">
    <citation type="submission" date="2024-01" db="EMBL/GenBank/DDBJ databases">
        <authorList>
            <consortium name="Genoscope - CEA"/>
            <person name="William W."/>
        </authorList>
    </citation>
    <scope>NUCLEOTIDE SEQUENCE [LARGE SCALE GENOMIC DNA]</scope>
    <source>
        <strain evidence="16 17">29B2s-10</strain>
    </source>
</reference>
<feature type="region of interest" description="Disordered" evidence="13">
    <location>
        <begin position="92"/>
        <end position="111"/>
    </location>
</feature>
<feature type="domain" description="RTR1-type" evidence="15">
    <location>
        <begin position="50"/>
        <end position="159"/>
    </location>
</feature>
<feature type="compositionally biased region" description="Acidic residues" evidence="13">
    <location>
        <begin position="243"/>
        <end position="252"/>
    </location>
</feature>
<keyword evidence="8 12" id="KW-0539">Nucleus</keyword>
<keyword evidence="5 12" id="KW-0378">Hydrolase</keyword>
<evidence type="ECO:0000259" key="15">
    <source>
        <dbReference type="PROSITE" id="PS51479"/>
    </source>
</evidence>
<comment type="subcellular location">
    <subcellularLocation>
        <location evidence="1 12">Nucleus</location>
    </subcellularLocation>
</comment>
<keyword evidence="3 12" id="KW-0479">Metal-binding</keyword>
<evidence type="ECO:0000313" key="16">
    <source>
        <dbReference type="EMBL" id="CAK7920835.1"/>
    </source>
</evidence>
<evidence type="ECO:0000313" key="17">
    <source>
        <dbReference type="Proteomes" id="UP001497600"/>
    </source>
</evidence>
<evidence type="ECO:0000256" key="5">
    <source>
        <dbReference type="ARBA" id="ARBA00022801"/>
    </source>
</evidence>
<keyword evidence="6 12" id="KW-0862">Zinc</keyword>
<feature type="chain" id="PRO_5047009198" description="RNA polymerase II subunit B1 CTD phosphatase RPAP2 homolog" evidence="14">
    <location>
        <begin position="20"/>
        <end position="277"/>
    </location>
</feature>
<evidence type="ECO:0000256" key="4">
    <source>
        <dbReference type="ARBA" id="ARBA00022771"/>
    </source>
</evidence>
<accession>A0ABP0EL44</accession>
<comment type="catalytic activity">
    <reaction evidence="10 12">
        <text>O-phospho-L-threonyl-[protein] + H2O = L-threonyl-[protein] + phosphate</text>
        <dbReference type="Rhea" id="RHEA:47004"/>
        <dbReference type="Rhea" id="RHEA-COMP:11060"/>
        <dbReference type="Rhea" id="RHEA-COMP:11605"/>
        <dbReference type="ChEBI" id="CHEBI:15377"/>
        <dbReference type="ChEBI" id="CHEBI:30013"/>
        <dbReference type="ChEBI" id="CHEBI:43474"/>
        <dbReference type="ChEBI" id="CHEBI:61977"/>
        <dbReference type="EC" id="3.1.3.16"/>
    </reaction>
</comment>
<dbReference type="Pfam" id="PF04181">
    <property type="entry name" value="RPAP2_Rtr1"/>
    <property type="match status" value="1"/>
</dbReference>
<dbReference type="InterPro" id="IPR039693">
    <property type="entry name" value="Rtr1/RPAP2"/>
</dbReference>
<evidence type="ECO:0000256" key="8">
    <source>
        <dbReference type="ARBA" id="ARBA00023242"/>
    </source>
</evidence>
<keyword evidence="17" id="KW-1185">Reference proteome</keyword>
<protein>
    <recommendedName>
        <fullName evidence="12">RNA polymerase II subunit B1 CTD phosphatase RPAP2 homolog</fullName>
        <ecNumber evidence="12">3.1.3.16</ecNumber>
    </recommendedName>
</protein>
<evidence type="ECO:0000256" key="14">
    <source>
        <dbReference type="SAM" id="SignalP"/>
    </source>
</evidence>
<name>A0ABP0EL44_9ASCO</name>
<evidence type="ECO:0000256" key="12">
    <source>
        <dbReference type="RuleBase" id="RU367080"/>
    </source>
</evidence>
<dbReference type="InterPro" id="IPR007308">
    <property type="entry name" value="Rtr1/RPAP2_dom"/>
</dbReference>
<comment type="catalytic activity">
    <reaction evidence="9 12">
        <text>O-phospho-L-seryl-[protein] + H2O = L-seryl-[protein] + phosphate</text>
        <dbReference type="Rhea" id="RHEA:20629"/>
        <dbReference type="Rhea" id="RHEA-COMP:9863"/>
        <dbReference type="Rhea" id="RHEA-COMP:11604"/>
        <dbReference type="ChEBI" id="CHEBI:15377"/>
        <dbReference type="ChEBI" id="CHEBI:29999"/>
        <dbReference type="ChEBI" id="CHEBI:43474"/>
        <dbReference type="ChEBI" id="CHEBI:83421"/>
        <dbReference type="EC" id="3.1.3.16"/>
    </reaction>
</comment>
<evidence type="ECO:0000256" key="9">
    <source>
        <dbReference type="ARBA" id="ARBA00047761"/>
    </source>
</evidence>
<evidence type="ECO:0000256" key="13">
    <source>
        <dbReference type="SAM" id="MobiDB-lite"/>
    </source>
</evidence>
<keyword evidence="4 12" id="KW-0863">Zinc-finger</keyword>
<evidence type="ECO:0000256" key="6">
    <source>
        <dbReference type="ARBA" id="ARBA00022833"/>
    </source>
</evidence>
<evidence type="ECO:0000256" key="7">
    <source>
        <dbReference type="ARBA" id="ARBA00022912"/>
    </source>
</evidence>
<dbReference type="Gene3D" id="1.25.40.820">
    <property type="match status" value="1"/>
</dbReference>
<keyword evidence="14" id="KW-0732">Signal</keyword>